<dbReference type="EMBL" id="SIRE01000021">
    <property type="protein sequence ID" value="TBL73277.1"/>
    <property type="molecule type" value="Genomic_DNA"/>
</dbReference>
<dbReference type="Gene3D" id="3.30.420.40">
    <property type="match status" value="2"/>
</dbReference>
<dbReference type="InterPro" id="IPR018484">
    <property type="entry name" value="FGGY_N"/>
</dbReference>
<dbReference type="AlphaFoldDB" id="A0A4V2J3L0"/>
<evidence type="ECO:0000259" key="4">
    <source>
        <dbReference type="Pfam" id="PF00370"/>
    </source>
</evidence>
<protein>
    <recommendedName>
        <fullName evidence="8">Xylulokinase</fullName>
    </recommendedName>
</protein>
<keyword evidence="3" id="KW-0418">Kinase</keyword>
<accession>A0A4V2J3L0</accession>
<comment type="caution">
    <text evidence="6">The sequence shown here is derived from an EMBL/GenBank/DDBJ whole genome shotgun (WGS) entry which is preliminary data.</text>
</comment>
<evidence type="ECO:0000256" key="3">
    <source>
        <dbReference type="ARBA" id="ARBA00022777"/>
    </source>
</evidence>
<dbReference type="SUPFAM" id="SSF53067">
    <property type="entry name" value="Actin-like ATPase domain"/>
    <property type="match status" value="2"/>
</dbReference>
<dbReference type="InterPro" id="IPR000577">
    <property type="entry name" value="Carb_kinase_FGGY"/>
</dbReference>
<dbReference type="RefSeq" id="WP_131016510.1">
    <property type="nucleotide sequence ID" value="NZ_SIRE01000021.1"/>
</dbReference>
<dbReference type="PANTHER" id="PTHR43095:SF5">
    <property type="entry name" value="XYLULOSE KINASE"/>
    <property type="match status" value="1"/>
</dbReference>
<evidence type="ECO:0000259" key="5">
    <source>
        <dbReference type="Pfam" id="PF02782"/>
    </source>
</evidence>
<dbReference type="Proteomes" id="UP000293142">
    <property type="component" value="Unassembled WGS sequence"/>
</dbReference>
<keyword evidence="7" id="KW-1185">Reference proteome</keyword>
<dbReference type="InterPro" id="IPR018485">
    <property type="entry name" value="FGGY_C"/>
</dbReference>
<evidence type="ECO:0000256" key="2">
    <source>
        <dbReference type="ARBA" id="ARBA00022679"/>
    </source>
</evidence>
<keyword evidence="2" id="KW-0808">Transferase</keyword>
<comment type="similarity">
    <text evidence="1">Belongs to the FGGY kinase family.</text>
</comment>
<dbReference type="Pfam" id="PF02782">
    <property type="entry name" value="FGGY_C"/>
    <property type="match status" value="1"/>
</dbReference>
<dbReference type="InterPro" id="IPR050406">
    <property type="entry name" value="FGGY_Carb_Kinase"/>
</dbReference>
<dbReference type="CDD" id="cd07808">
    <property type="entry name" value="ASKHA_NBD_FGGY_EcXK-like"/>
    <property type="match status" value="1"/>
</dbReference>
<dbReference type="InterPro" id="IPR043129">
    <property type="entry name" value="ATPase_NBD"/>
</dbReference>
<gene>
    <name evidence="6" type="ORF">EYB31_26720</name>
</gene>
<sequence length="509" mass="56778">MTKQYVLGVDHGSGGCKVTCMDDGGQVVSEANVSYRSYYPKPQWVEQEPEEWIDAAVEAIRRALHVFTADERRRVKAISFSAPHHVAVLLDSSHKVLRRVIMWNDQRSGEEANYFSALCGDQIYGITHNSPSPTWTLCHMAWLQKHEPEVYGAIHKIVFMKDYVRYRFNGILATDYIEAEGTLFYDIHNKQWSEPLYSLVSLDESMLPPVLAPTDVSGALMPQMAERIGLPAGIPIVVGTADTAAEIFGCGTVEAGDGVVKLATAGNFSVLAKQPVNNKKMTSYHHPVPDLYYQNSATNFAAASFRWFKESFLKELEQRNSAEQIYRVIDAHIEQIPAGSEGLLFQPYLNGERSPHWDPDLRASFFGCTVRHQWPHFARAILEGVGFSIRDAALEFSVRPDKVKIIGGGSKGKVWVQIMADILHAEMEIPKVSDASYGGCLIAATAIGWFSGLKEAALAAQTVVDRVEPRRDNVSVYDEMFEIYRELHAQTKHLSHRLTAMSNAAANRS</sequence>
<dbReference type="GO" id="GO:0005975">
    <property type="term" value="P:carbohydrate metabolic process"/>
    <property type="evidence" value="ECO:0007669"/>
    <property type="project" value="InterPro"/>
</dbReference>
<dbReference type="Pfam" id="PF00370">
    <property type="entry name" value="FGGY_N"/>
    <property type="match status" value="1"/>
</dbReference>
<feature type="domain" description="Carbohydrate kinase FGGY C-terminal" evidence="5">
    <location>
        <begin position="271"/>
        <end position="444"/>
    </location>
</feature>
<dbReference type="GO" id="GO:0016301">
    <property type="term" value="F:kinase activity"/>
    <property type="evidence" value="ECO:0007669"/>
    <property type="project" value="UniProtKB-KW"/>
</dbReference>
<evidence type="ECO:0000256" key="1">
    <source>
        <dbReference type="ARBA" id="ARBA00009156"/>
    </source>
</evidence>
<evidence type="ECO:0000313" key="7">
    <source>
        <dbReference type="Proteomes" id="UP000293142"/>
    </source>
</evidence>
<name>A0A4V2J3L0_9BACL</name>
<feature type="domain" description="Carbohydrate kinase FGGY N-terminal" evidence="4">
    <location>
        <begin position="5"/>
        <end position="249"/>
    </location>
</feature>
<dbReference type="PIRSF" id="PIRSF000538">
    <property type="entry name" value="GlpK"/>
    <property type="match status" value="1"/>
</dbReference>
<reference evidence="6 7" key="1">
    <citation type="submission" date="2019-02" db="EMBL/GenBank/DDBJ databases">
        <title>Paenibacillus sp. nov., isolated from surface-sterilized tissue of Thalictrum simplex L.</title>
        <authorList>
            <person name="Tuo L."/>
        </authorList>
    </citation>
    <scope>NUCLEOTIDE SEQUENCE [LARGE SCALE GENOMIC DNA]</scope>
    <source>
        <strain evidence="6 7">N2SHLJ1</strain>
    </source>
</reference>
<evidence type="ECO:0008006" key="8">
    <source>
        <dbReference type="Google" id="ProtNLM"/>
    </source>
</evidence>
<evidence type="ECO:0000313" key="6">
    <source>
        <dbReference type="EMBL" id="TBL73277.1"/>
    </source>
</evidence>
<proteinExistence type="inferred from homology"/>
<organism evidence="6 7">
    <name type="scientific">Paenibacillus thalictri</name>
    <dbReference type="NCBI Taxonomy" id="2527873"/>
    <lineage>
        <taxon>Bacteria</taxon>
        <taxon>Bacillati</taxon>
        <taxon>Bacillota</taxon>
        <taxon>Bacilli</taxon>
        <taxon>Bacillales</taxon>
        <taxon>Paenibacillaceae</taxon>
        <taxon>Paenibacillus</taxon>
    </lineage>
</organism>
<dbReference type="PANTHER" id="PTHR43095">
    <property type="entry name" value="SUGAR KINASE"/>
    <property type="match status" value="1"/>
</dbReference>
<dbReference type="OrthoDB" id="9805576at2"/>